<keyword evidence="2" id="KW-1185">Reference proteome</keyword>
<dbReference type="EMBL" id="JYFN01000085">
    <property type="protein sequence ID" value="KJE19784.1"/>
    <property type="molecule type" value="Genomic_DNA"/>
</dbReference>
<name>A0A0D8B787_9ACTN</name>
<dbReference type="Gene3D" id="3.10.450.50">
    <property type="match status" value="1"/>
</dbReference>
<dbReference type="OrthoDB" id="4543541at2"/>
<comment type="caution">
    <text evidence="1">The sequence shown here is derived from an EMBL/GenBank/DDBJ whole genome shotgun (WGS) entry which is preliminary data.</text>
</comment>
<evidence type="ECO:0000313" key="1">
    <source>
        <dbReference type="EMBL" id="KJE19784.1"/>
    </source>
</evidence>
<organism evidence="1 2">
    <name type="scientific">Frankia torreyi</name>
    <dbReference type="NCBI Taxonomy" id="1856"/>
    <lineage>
        <taxon>Bacteria</taxon>
        <taxon>Bacillati</taxon>
        <taxon>Actinomycetota</taxon>
        <taxon>Actinomycetes</taxon>
        <taxon>Frankiales</taxon>
        <taxon>Frankiaceae</taxon>
        <taxon>Frankia</taxon>
    </lineage>
</organism>
<dbReference type="InterPro" id="IPR009959">
    <property type="entry name" value="Cyclase_SnoaL-like"/>
</dbReference>
<dbReference type="PATRIC" id="fig|1502723.3.peg.6740"/>
<reference evidence="1 2" key="2">
    <citation type="journal article" date="2016" name="Genome Announc.">
        <title>Permanent Draft Genome Sequences for Two Variants of Frankia sp. Strain CpI1, the First Frankia Strain Isolated from Root Nodules of Comptonia peregrina.</title>
        <authorList>
            <person name="Oshone R."/>
            <person name="Hurst S.G.IV."/>
            <person name="Abebe-Akele F."/>
            <person name="Simpson S."/>
            <person name="Morris K."/>
            <person name="Thomas W.K."/>
            <person name="Tisa L.S."/>
        </authorList>
    </citation>
    <scope>NUCLEOTIDE SEQUENCE [LARGE SCALE GENOMIC DNA]</scope>
    <source>
        <strain evidence="2">CpI1-S</strain>
    </source>
</reference>
<reference evidence="2" key="1">
    <citation type="submission" date="2015-02" db="EMBL/GenBank/DDBJ databases">
        <title>Draft Genome of Frankia sp. CpI1-S.</title>
        <authorList>
            <person name="Oshone R.T."/>
            <person name="Ngom M."/>
            <person name="Ghodhbane-Gtari F."/>
            <person name="Gtari M."/>
            <person name="Morris K."/>
            <person name="Thomas K."/>
            <person name="Sen A."/>
            <person name="Tisa L.S."/>
        </authorList>
    </citation>
    <scope>NUCLEOTIDE SEQUENCE [LARGE SCALE GENOMIC DNA]</scope>
    <source>
        <strain evidence="2">CpI1-S</strain>
    </source>
</reference>
<dbReference type="Proteomes" id="UP000032545">
    <property type="component" value="Unassembled WGS sequence"/>
</dbReference>
<dbReference type="Pfam" id="PF07366">
    <property type="entry name" value="SnoaL"/>
    <property type="match status" value="1"/>
</dbReference>
<accession>A0A0D8B787</accession>
<dbReference type="SUPFAM" id="SSF54427">
    <property type="entry name" value="NTF2-like"/>
    <property type="match status" value="1"/>
</dbReference>
<dbReference type="PANTHER" id="PTHR38436">
    <property type="entry name" value="POLYKETIDE CYCLASE SNOAL-LIKE DOMAIN"/>
    <property type="match status" value="1"/>
</dbReference>
<dbReference type="GO" id="GO:0030638">
    <property type="term" value="P:polyketide metabolic process"/>
    <property type="evidence" value="ECO:0007669"/>
    <property type="project" value="InterPro"/>
</dbReference>
<evidence type="ECO:0000313" key="2">
    <source>
        <dbReference type="Proteomes" id="UP000032545"/>
    </source>
</evidence>
<protein>
    <submittedName>
        <fullName evidence="1">Putative ester cyclase</fullName>
    </submittedName>
</protein>
<dbReference type="AlphaFoldDB" id="A0A0D8B787"/>
<dbReference type="PANTHER" id="PTHR38436:SF1">
    <property type="entry name" value="ESTER CYCLASE"/>
    <property type="match status" value="1"/>
</dbReference>
<dbReference type="InterPro" id="IPR032710">
    <property type="entry name" value="NTF2-like_dom_sf"/>
</dbReference>
<proteinExistence type="predicted"/>
<dbReference type="RefSeq" id="WP_044888368.1">
    <property type="nucleotide sequence ID" value="NZ_JYFN01000085.1"/>
</dbReference>
<gene>
    <name evidence="1" type="ORF">FF36_05945</name>
</gene>
<sequence>MSIEANKEIARRLYEEVVNYGKAELLETFVADDGDDATRQHAGWSIGRAGFREHLEWLRSAVPDVRTTVTDLVAEDDRVVVYWRIEGTHQGELFGAPATGKPIDATSISLITFRDGQIVNYTVLPDRLTILRQVGAIAAA</sequence>